<dbReference type="SUPFAM" id="SSF109998">
    <property type="entry name" value="Triger factor/SurA peptide-binding domain-like"/>
    <property type="match status" value="1"/>
</dbReference>
<dbReference type="GO" id="GO:0003755">
    <property type="term" value="F:peptidyl-prolyl cis-trans isomerase activity"/>
    <property type="evidence" value="ECO:0007669"/>
    <property type="project" value="UniProtKB-KW"/>
</dbReference>
<dbReference type="Gene3D" id="1.10.4030.10">
    <property type="entry name" value="Porin chaperone SurA, peptide-binding domain"/>
    <property type="match status" value="1"/>
</dbReference>
<evidence type="ECO:0000313" key="8">
    <source>
        <dbReference type="EMBL" id="PYG88266.1"/>
    </source>
</evidence>
<proteinExistence type="predicted"/>
<dbReference type="PANTHER" id="PTHR47245:SF1">
    <property type="entry name" value="FOLDASE PROTEIN PRSA"/>
    <property type="match status" value="1"/>
</dbReference>
<evidence type="ECO:0000256" key="2">
    <source>
        <dbReference type="ARBA" id="ARBA00013194"/>
    </source>
</evidence>
<dbReference type="InterPro" id="IPR046357">
    <property type="entry name" value="PPIase_dom_sf"/>
</dbReference>
<feature type="compositionally biased region" description="Acidic residues" evidence="6">
    <location>
        <begin position="15"/>
        <end position="25"/>
    </location>
</feature>
<evidence type="ECO:0000256" key="5">
    <source>
        <dbReference type="ARBA" id="ARBA00023235"/>
    </source>
</evidence>
<evidence type="ECO:0000313" key="9">
    <source>
        <dbReference type="Proteomes" id="UP000248132"/>
    </source>
</evidence>
<feature type="compositionally biased region" description="Basic and acidic residues" evidence="6">
    <location>
        <begin position="34"/>
        <end position="49"/>
    </location>
</feature>
<evidence type="ECO:0000256" key="1">
    <source>
        <dbReference type="ARBA" id="ARBA00000971"/>
    </source>
</evidence>
<evidence type="ECO:0000256" key="3">
    <source>
        <dbReference type="ARBA" id="ARBA00022729"/>
    </source>
</evidence>
<evidence type="ECO:0000256" key="6">
    <source>
        <dbReference type="SAM" id="MobiDB-lite"/>
    </source>
</evidence>
<name>A0A318XNG7_9FIRM</name>
<reference evidence="8 9" key="1">
    <citation type="submission" date="2018-06" db="EMBL/GenBank/DDBJ databases">
        <title>Genomic Encyclopedia of Type Strains, Phase I: the one thousand microbial genomes (KMG-I) project.</title>
        <authorList>
            <person name="Kyrpides N."/>
        </authorList>
    </citation>
    <scope>NUCLEOTIDE SEQUENCE [LARGE SCALE GENOMIC DNA]</scope>
    <source>
        <strain evidence="8 9">DSM 19573</strain>
    </source>
</reference>
<keyword evidence="9" id="KW-1185">Reference proteome</keyword>
<gene>
    <name evidence="8" type="ORF">LY28_01608</name>
</gene>
<accession>A0A318XNG7</accession>
<dbReference type="PANTHER" id="PTHR47245">
    <property type="entry name" value="PEPTIDYLPROLYL ISOMERASE"/>
    <property type="match status" value="1"/>
</dbReference>
<dbReference type="Pfam" id="PF13616">
    <property type="entry name" value="Rotamase_3"/>
    <property type="match status" value="1"/>
</dbReference>
<evidence type="ECO:0000256" key="4">
    <source>
        <dbReference type="ARBA" id="ARBA00023110"/>
    </source>
</evidence>
<dbReference type="OrthoDB" id="14196at2"/>
<keyword evidence="7" id="KW-0812">Transmembrane</keyword>
<organism evidence="8 9">
    <name type="scientific">Ruminiclostridium sufflavum DSM 19573</name>
    <dbReference type="NCBI Taxonomy" id="1121337"/>
    <lineage>
        <taxon>Bacteria</taxon>
        <taxon>Bacillati</taxon>
        <taxon>Bacillota</taxon>
        <taxon>Clostridia</taxon>
        <taxon>Eubacteriales</taxon>
        <taxon>Oscillospiraceae</taxon>
        <taxon>Ruminiclostridium</taxon>
    </lineage>
</organism>
<keyword evidence="7" id="KW-1133">Transmembrane helix</keyword>
<comment type="catalytic activity">
    <reaction evidence="1">
        <text>[protein]-peptidylproline (omega=180) = [protein]-peptidylproline (omega=0)</text>
        <dbReference type="Rhea" id="RHEA:16237"/>
        <dbReference type="Rhea" id="RHEA-COMP:10747"/>
        <dbReference type="Rhea" id="RHEA-COMP:10748"/>
        <dbReference type="ChEBI" id="CHEBI:83833"/>
        <dbReference type="ChEBI" id="CHEBI:83834"/>
        <dbReference type="EC" id="5.2.1.8"/>
    </reaction>
</comment>
<sequence>MENENVKENANVNEDAIENTNEEAVADTSTDANEIAKEAEKENLKEPAKKPKKADKKKKSKGFVIGVTAAALVVIAVAAVLFIFKPWSAGYVATVDKQKITEQEYKVISKVNMQQFLASAGVDSSTTVENYDWNQQKNGEAIKEQIQKETLDQLQENKIMLTKAGEAGIKLSKEDISNIDSTITSQYGSEEAAKGSIESTYGVTLEEFKEFYKGLVLQQNYFSSEQSNSKIAVTDEEVQKYYDDNQDLFDQATISHIVISTLDSNGASVSEGKKAELKKQADNVVTQIKAGKDMKTLATENNSSTSEDNIEITFLNGELSSQYSVLEALEKWTFSNDEGTIGIVEASYGYDVVRIEKRGIKAFEEVKDQINSNLKYTKFSEEFNKKLEGWKKDKQFEVVKNGTVLDKLNLELYGK</sequence>
<dbReference type="InterPro" id="IPR027304">
    <property type="entry name" value="Trigger_fact/SurA_dom_sf"/>
</dbReference>
<comment type="caution">
    <text evidence="8">The sequence shown here is derived from an EMBL/GenBank/DDBJ whole genome shotgun (WGS) entry which is preliminary data.</text>
</comment>
<dbReference type="RefSeq" id="WP_110461644.1">
    <property type="nucleotide sequence ID" value="NZ_QKMR01000007.1"/>
</dbReference>
<keyword evidence="4" id="KW-0697">Rotamase</keyword>
<feature type="transmembrane region" description="Helical" evidence="7">
    <location>
        <begin position="62"/>
        <end position="84"/>
    </location>
</feature>
<dbReference type="InterPro" id="IPR050245">
    <property type="entry name" value="PrsA_foldase"/>
</dbReference>
<dbReference type="AlphaFoldDB" id="A0A318XNG7"/>
<protein>
    <recommendedName>
        <fullName evidence="2">peptidylprolyl isomerase</fullName>
        <ecNumber evidence="2">5.2.1.8</ecNumber>
    </recommendedName>
</protein>
<dbReference type="EC" id="5.2.1.8" evidence="2"/>
<evidence type="ECO:0000256" key="7">
    <source>
        <dbReference type="SAM" id="Phobius"/>
    </source>
</evidence>
<keyword evidence="5" id="KW-0413">Isomerase</keyword>
<keyword evidence="7" id="KW-0472">Membrane</keyword>
<dbReference type="Proteomes" id="UP000248132">
    <property type="component" value="Unassembled WGS sequence"/>
</dbReference>
<dbReference type="EMBL" id="QKMR01000007">
    <property type="protein sequence ID" value="PYG88266.1"/>
    <property type="molecule type" value="Genomic_DNA"/>
</dbReference>
<dbReference type="Gene3D" id="3.10.50.40">
    <property type="match status" value="1"/>
</dbReference>
<feature type="region of interest" description="Disordered" evidence="6">
    <location>
        <begin position="1"/>
        <end position="55"/>
    </location>
</feature>
<keyword evidence="3" id="KW-0732">Signal</keyword>